<evidence type="ECO:0000313" key="11">
    <source>
        <dbReference type="EMBL" id="CAD6252441.1"/>
    </source>
</evidence>
<accession>A0A811Q6W0</accession>
<dbReference type="PANTHER" id="PTHR23155">
    <property type="entry name" value="DISEASE RESISTANCE PROTEIN RP"/>
    <property type="match status" value="1"/>
</dbReference>
<dbReference type="Gene3D" id="1.20.5.4130">
    <property type="match status" value="1"/>
</dbReference>
<keyword evidence="6" id="KW-0175">Coiled coil</keyword>
<evidence type="ECO:0000256" key="6">
    <source>
        <dbReference type="ARBA" id="ARBA00023054"/>
    </source>
</evidence>
<dbReference type="AlphaFoldDB" id="A0A811Q6W0"/>
<evidence type="ECO:0000259" key="7">
    <source>
        <dbReference type="Pfam" id="PF00931"/>
    </source>
</evidence>
<dbReference type="PRINTS" id="PR00364">
    <property type="entry name" value="DISEASERSIST"/>
</dbReference>
<reference evidence="11" key="1">
    <citation type="submission" date="2020-10" db="EMBL/GenBank/DDBJ databases">
        <authorList>
            <person name="Han B."/>
            <person name="Lu T."/>
            <person name="Zhao Q."/>
            <person name="Huang X."/>
            <person name="Zhao Y."/>
        </authorList>
    </citation>
    <scope>NUCLEOTIDE SEQUENCE</scope>
</reference>
<dbReference type="FunFam" id="1.10.10.10:FF:000322">
    <property type="entry name" value="Probable disease resistance protein At1g63360"/>
    <property type="match status" value="1"/>
</dbReference>
<organism evidence="11 12">
    <name type="scientific">Miscanthus lutarioriparius</name>
    <dbReference type="NCBI Taxonomy" id="422564"/>
    <lineage>
        <taxon>Eukaryota</taxon>
        <taxon>Viridiplantae</taxon>
        <taxon>Streptophyta</taxon>
        <taxon>Embryophyta</taxon>
        <taxon>Tracheophyta</taxon>
        <taxon>Spermatophyta</taxon>
        <taxon>Magnoliopsida</taxon>
        <taxon>Liliopsida</taxon>
        <taxon>Poales</taxon>
        <taxon>Poaceae</taxon>
        <taxon>PACMAD clade</taxon>
        <taxon>Panicoideae</taxon>
        <taxon>Andropogonodae</taxon>
        <taxon>Andropogoneae</taxon>
        <taxon>Saccharinae</taxon>
        <taxon>Miscanthus</taxon>
    </lineage>
</organism>
<dbReference type="Gene3D" id="1.10.8.430">
    <property type="entry name" value="Helical domain of apoptotic protease-activating factors"/>
    <property type="match status" value="1"/>
</dbReference>
<evidence type="ECO:0000256" key="2">
    <source>
        <dbReference type="ARBA" id="ARBA00022614"/>
    </source>
</evidence>
<evidence type="ECO:0000259" key="10">
    <source>
        <dbReference type="Pfam" id="PF23598"/>
    </source>
</evidence>
<dbReference type="InterPro" id="IPR038005">
    <property type="entry name" value="RX-like_CC"/>
</dbReference>
<dbReference type="InterPro" id="IPR032675">
    <property type="entry name" value="LRR_dom_sf"/>
</dbReference>
<dbReference type="Pfam" id="PF00931">
    <property type="entry name" value="NB-ARC"/>
    <property type="match status" value="1"/>
</dbReference>
<keyword evidence="4" id="KW-0547">Nucleotide-binding</keyword>
<comment type="caution">
    <text evidence="11">The sequence shown here is derived from an EMBL/GenBank/DDBJ whole genome shotgun (WGS) entry which is preliminary data.</text>
</comment>
<evidence type="ECO:0000259" key="9">
    <source>
        <dbReference type="Pfam" id="PF23559"/>
    </source>
</evidence>
<dbReference type="Pfam" id="PF23598">
    <property type="entry name" value="LRR_14"/>
    <property type="match status" value="1"/>
</dbReference>
<dbReference type="GO" id="GO:0002758">
    <property type="term" value="P:innate immune response-activating signaling pathway"/>
    <property type="evidence" value="ECO:0007669"/>
    <property type="project" value="UniProtKB-ARBA"/>
</dbReference>
<dbReference type="InterPro" id="IPR058922">
    <property type="entry name" value="WHD_DRP"/>
</dbReference>
<dbReference type="Proteomes" id="UP000604825">
    <property type="component" value="Unassembled WGS sequence"/>
</dbReference>
<feature type="domain" description="Disease resistance N-terminal" evidence="8">
    <location>
        <begin position="7"/>
        <end position="91"/>
    </location>
</feature>
<evidence type="ECO:0000256" key="1">
    <source>
        <dbReference type="ARBA" id="ARBA00008894"/>
    </source>
</evidence>
<evidence type="ECO:0000256" key="5">
    <source>
        <dbReference type="ARBA" id="ARBA00022821"/>
    </source>
</evidence>
<dbReference type="PANTHER" id="PTHR23155:SF1116">
    <property type="entry name" value="OS12G0273300 PROTEIN"/>
    <property type="match status" value="1"/>
</dbReference>
<dbReference type="Gene3D" id="1.10.10.10">
    <property type="entry name" value="Winged helix-like DNA-binding domain superfamily/Winged helix DNA-binding domain"/>
    <property type="match status" value="1"/>
</dbReference>
<evidence type="ECO:0008006" key="13">
    <source>
        <dbReference type="Google" id="ProtNLM"/>
    </source>
</evidence>
<dbReference type="SUPFAM" id="SSF52540">
    <property type="entry name" value="P-loop containing nucleoside triphosphate hydrolases"/>
    <property type="match status" value="1"/>
</dbReference>
<dbReference type="InterPro" id="IPR055414">
    <property type="entry name" value="LRR_R13L4/SHOC2-like"/>
</dbReference>
<evidence type="ECO:0000313" key="12">
    <source>
        <dbReference type="Proteomes" id="UP000604825"/>
    </source>
</evidence>
<dbReference type="Pfam" id="PF23559">
    <property type="entry name" value="WHD_DRP"/>
    <property type="match status" value="1"/>
</dbReference>
<dbReference type="Gene3D" id="3.40.50.300">
    <property type="entry name" value="P-loop containing nucleotide triphosphate hydrolases"/>
    <property type="match status" value="1"/>
</dbReference>
<dbReference type="SUPFAM" id="SSF52047">
    <property type="entry name" value="RNI-like"/>
    <property type="match status" value="1"/>
</dbReference>
<dbReference type="InterPro" id="IPR044974">
    <property type="entry name" value="Disease_R_plants"/>
</dbReference>
<evidence type="ECO:0000256" key="3">
    <source>
        <dbReference type="ARBA" id="ARBA00022737"/>
    </source>
</evidence>
<feature type="domain" description="Disease resistance R13L4/SHOC-2-like LRR" evidence="10">
    <location>
        <begin position="560"/>
        <end position="986"/>
    </location>
</feature>
<feature type="domain" description="Disease resistance protein winged helix" evidence="9">
    <location>
        <begin position="440"/>
        <end position="511"/>
    </location>
</feature>
<dbReference type="InterPro" id="IPR041118">
    <property type="entry name" value="Rx_N"/>
</dbReference>
<feature type="domain" description="NB-ARC" evidence="7">
    <location>
        <begin position="201"/>
        <end position="346"/>
    </location>
</feature>
<comment type="similarity">
    <text evidence="1">Belongs to the disease resistance NB-LRR family.</text>
</comment>
<evidence type="ECO:0000259" key="8">
    <source>
        <dbReference type="Pfam" id="PF18052"/>
    </source>
</evidence>
<protein>
    <recommendedName>
        <fullName evidence="13">AAA+ ATPase domain-containing protein</fullName>
    </recommendedName>
</protein>
<dbReference type="GO" id="GO:0042742">
    <property type="term" value="P:defense response to bacterium"/>
    <property type="evidence" value="ECO:0007669"/>
    <property type="project" value="UniProtKB-ARBA"/>
</dbReference>
<dbReference type="InterPro" id="IPR042197">
    <property type="entry name" value="Apaf_helical"/>
</dbReference>
<keyword evidence="3" id="KW-0677">Repeat</keyword>
<dbReference type="Gene3D" id="3.80.10.10">
    <property type="entry name" value="Ribonuclease Inhibitor"/>
    <property type="match status" value="1"/>
</dbReference>
<name>A0A811Q6W0_9POAL</name>
<keyword evidence="5" id="KW-0611">Plant defense</keyword>
<dbReference type="OrthoDB" id="688442at2759"/>
<dbReference type="InterPro" id="IPR002182">
    <property type="entry name" value="NB-ARC"/>
</dbReference>
<evidence type="ECO:0000256" key="4">
    <source>
        <dbReference type="ARBA" id="ARBA00022741"/>
    </source>
</evidence>
<dbReference type="GO" id="GO:0009626">
    <property type="term" value="P:plant-type hypersensitive response"/>
    <property type="evidence" value="ECO:0007669"/>
    <property type="project" value="UniProtKB-ARBA"/>
</dbReference>
<sequence>MDLVAGAVGSIITKLGELLHGEYKLQKGLPEQIEYLKIELESAHTALRNLGETPPEQLGPQVRLWAREVREVSYDMEDILDAFLVDVVEGAAPAETKSKKVLLKRLMKKMARLLRKSKACHDIAGAIEDMKKRLQEVSGRRDRYSIPVAVPSPATKLDPRLVDMHKEAAQIIGIERTRAELIAMLLSSTHGHGDAGASSSNNRTKIVSVVGAGGLGKTTLAKAVYDELSTGYDCRAFVSVGRNPDLVQVFTSIFLLLDEKKYKTIHGVKDLQLLIGKLREFLEKERYFIVIDDVWDINSWQAIRSALHRNNNGSRVVKTTRNLEVACGDEVYQLGPLSHDNSKKLFYMRLYGGENKCPAHHPEEASQKILDKCGGVPLAIITMASLLVGKSREDWFEVCSSPGFYRGRENKQVDDTVWILSLSYHDLPSHLKTCLLYLSVYPEDYEIKKNSLIWKWVAEGFIEKKTGTNLFQRGEEYFHQLINRNMIQGTESEWSGIIHRYRVHDMVLDLIRGLAGEENFITISNEDGGTSSQHKVRRIARHNGILLDQSHPDGHRDMTQLRSLVAHGCDIHGLVLHPCFKLLRVLALERCTSSDNDEYDRCWLKHIGKLVHLRYLRLQSTKVTELPEAIGALKLLQTLDLEGIGARGYGMEVQLPSSVSLLTQLVCIRCDDSTKVPDGFLQKVTSLEELQISVRMLSFESQRQFLKELGNQSQLRVLCLFGMVMLDESLQAELLKSLGNMQELQHLHLDCNQLTGIIPASTEWDKALVSEHLRHLHIHGIWFPCVPSFIDPTFLPNLCYLELHVGHMDEAGLRALGGLPDLHYLCIRLADYGSASHKQVAVVNVAAHDVFFPKLRSLRLYGWMVQLATNGDSTSASISIWRGGQDAMVFDSNSKAEDGGCSRRVAPARVAVMPNLHELVFTVPVRAFYEDGHATYDNNLVLDLECLPSLRYVEARLDCKDAFPDDVDKAEADLRCQAQLHPNSSALTLKVFKVYEAMMARAATSTERR</sequence>
<dbReference type="CDD" id="cd14798">
    <property type="entry name" value="RX-CC_like"/>
    <property type="match status" value="1"/>
</dbReference>
<proteinExistence type="inferred from homology"/>
<dbReference type="EMBL" id="CAJGYO010000009">
    <property type="protein sequence ID" value="CAD6252441.1"/>
    <property type="molecule type" value="Genomic_DNA"/>
</dbReference>
<dbReference type="GO" id="GO:0043531">
    <property type="term" value="F:ADP binding"/>
    <property type="evidence" value="ECO:0007669"/>
    <property type="project" value="InterPro"/>
</dbReference>
<dbReference type="InterPro" id="IPR027417">
    <property type="entry name" value="P-loop_NTPase"/>
</dbReference>
<keyword evidence="12" id="KW-1185">Reference proteome</keyword>
<dbReference type="Pfam" id="PF18052">
    <property type="entry name" value="Rx_N"/>
    <property type="match status" value="1"/>
</dbReference>
<dbReference type="InterPro" id="IPR036388">
    <property type="entry name" value="WH-like_DNA-bd_sf"/>
</dbReference>
<gene>
    <name evidence="11" type="ORF">NCGR_LOCUS36093</name>
</gene>
<keyword evidence="2" id="KW-0433">Leucine-rich repeat</keyword>